<dbReference type="SUPFAM" id="SSF52540">
    <property type="entry name" value="P-loop containing nucleoside triphosphate hydrolases"/>
    <property type="match status" value="1"/>
</dbReference>
<keyword evidence="6" id="KW-1278">Translocase</keyword>
<evidence type="ECO:0000313" key="9">
    <source>
        <dbReference type="EMBL" id="SHH41118.1"/>
    </source>
</evidence>
<dbReference type="GO" id="GO:0016887">
    <property type="term" value="F:ATP hydrolysis activity"/>
    <property type="evidence" value="ECO:0007669"/>
    <property type="project" value="InterPro"/>
</dbReference>
<dbReference type="InterPro" id="IPR003439">
    <property type="entry name" value="ABC_transporter-like_ATP-bd"/>
</dbReference>
<dbReference type="InterPro" id="IPR050095">
    <property type="entry name" value="ECF_ABC_transporter_ATP-bd"/>
</dbReference>
<evidence type="ECO:0000256" key="6">
    <source>
        <dbReference type="ARBA" id="ARBA00022967"/>
    </source>
</evidence>
<keyword evidence="2" id="KW-0813">Transport</keyword>
<dbReference type="Proteomes" id="UP000242592">
    <property type="component" value="Unassembled WGS sequence"/>
</dbReference>
<keyword evidence="4" id="KW-0547">Nucleotide-binding</keyword>
<dbReference type="PROSITE" id="PS00211">
    <property type="entry name" value="ABC_TRANSPORTER_1"/>
    <property type="match status" value="1"/>
</dbReference>
<dbReference type="Gene3D" id="3.40.50.300">
    <property type="entry name" value="P-loop containing nucleotide triphosphate hydrolases"/>
    <property type="match status" value="1"/>
</dbReference>
<proteinExistence type="predicted"/>
<evidence type="ECO:0000256" key="2">
    <source>
        <dbReference type="ARBA" id="ARBA00022448"/>
    </source>
</evidence>
<accession>A0A1M5SS45</accession>
<keyword evidence="5 9" id="KW-0067">ATP-binding</keyword>
<dbReference type="RefSeq" id="WP_073072935.1">
    <property type="nucleotide sequence ID" value="NZ_FQXN01000003.1"/>
</dbReference>
<name>A0A1M5SS45_9BACT</name>
<dbReference type="OrthoDB" id="9784332at2"/>
<evidence type="ECO:0000256" key="1">
    <source>
        <dbReference type="ARBA" id="ARBA00004202"/>
    </source>
</evidence>
<dbReference type="PANTHER" id="PTHR43553">
    <property type="entry name" value="HEAVY METAL TRANSPORTER"/>
    <property type="match status" value="1"/>
</dbReference>
<dbReference type="GO" id="GO:0042626">
    <property type="term" value="F:ATPase-coupled transmembrane transporter activity"/>
    <property type="evidence" value="ECO:0007669"/>
    <property type="project" value="TreeGrafter"/>
</dbReference>
<evidence type="ECO:0000259" key="8">
    <source>
        <dbReference type="PROSITE" id="PS50893"/>
    </source>
</evidence>
<evidence type="ECO:0000256" key="4">
    <source>
        <dbReference type="ARBA" id="ARBA00022741"/>
    </source>
</evidence>
<dbReference type="PROSITE" id="PS50893">
    <property type="entry name" value="ABC_TRANSPORTER_2"/>
    <property type="match status" value="1"/>
</dbReference>
<dbReference type="PANTHER" id="PTHR43553:SF27">
    <property type="entry name" value="ENERGY-COUPLING FACTOR TRANSPORTER ATP-BINDING PROTEIN ECFA2"/>
    <property type="match status" value="1"/>
</dbReference>
<comment type="subcellular location">
    <subcellularLocation>
        <location evidence="1">Cell membrane</location>
        <topology evidence="1">Peripheral membrane protein</topology>
    </subcellularLocation>
</comment>
<keyword evidence="3" id="KW-1003">Cell membrane</keyword>
<dbReference type="InterPro" id="IPR027417">
    <property type="entry name" value="P-loop_NTPase"/>
</dbReference>
<dbReference type="GO" id="GO:0043190">
    <property type="term" value="C:ATP-binding cassette (ABC) transporter complex"/>
    <property type="evidence" value="ECO:0007669"/>
    <property type="project" value="TreeGrafter"/>
</dbReference>
<keyword evidence="7" id="KW-0472">Membrane</keyword>
<organism evidence="9 10">
    <name type="scientific">Thermosipho atlanticus DSM 15807</name>
    <dbReference type="NCBI Taxonomy" id="1123380"/>
    <lineage>
        <taxon>Bacteria</taxon>
        <taxon>Thermotogati</taxon>
        <taxon>Thermotogota</taxon>
        <taxon>Thermotogae</taxon>
        <taxon>Thermotogales</taxon>
        <taxon>Fervidobacteriaceae</taxon>
        <taxon>Thermosipho</taxon>
    </lineage>
</organism>
<evidence type="ECO:0000256" key="7">
    <source>
        <dbReference type="ARBA" id="ARBA00023136"/>
    </source>
</evidence>
<protein>
    <submittedName>
        <fullName evidence="9">Energy-coupling factor transport system ATP-binding protein</fullName>
    </submittedName>
</protein>
<dbReference type="AlphaFoldDB" id="A0A1M5SS45"/>
<gene>
    <name evidence="9" type="ORF">SAMN02745199_1036</name>
</gene>
<evidence type="ECO:0000256" key="5">
    <source>
        <dbReference type="ARBA" id="ARBA00022840"/>
    </source>
</evidence>
<dbReference type="EMBL" id="FQXN01000003">
    <property type="protein sequence ID" value="SHH41118.1"/>
    <property type="molecule type" value="Genomic_DNA"/>
</dbReference>
<dbReference type="CDD" id="cd03225">
    <property type="entry name" value="ABC_cobalt_CbiO_domain1"/>
    <property type="match status" value="1"/>
</dbReference>
<feature type="domain" description="ABC transporter" evidence="8">
    <location>
        <begin position="3"/>
        <end position="225"/>
    </location>
</feature>
<reference evidence="10" key="1">
    <citation type="submission" date="2016-11" db="EMBL/GenBank/DDBJ databases">
        <authorList>
            <person name="Varghese N."/>
            <person name="Submissions S."/>
        </authorList>
    </citation>
    <scope>NUCLEOTIDE SEQUENCE [LARGE SCALE GENOMIC DNA]</scope>
    <source>
        <strain evidence="10">DSM 15807</strain>
    </source>
</reference>
<dbReference type="InterPro" id="IPR015856">
    <property type="entry name" value="ABC_transpr_CbiO/EcfA_su"/>
</dbReference>
<keyword evidence="10" id="KW-1185">Reference proteome</keyword>
<dbReference type="GO" id="GO:0005524">
    <property type="term" value="F:ATP binding"/>
    <property type="evidence" value="ECO:0007669"/>
    <property type="project" value="UniProtKB-KW"/>
</dbReference>
<dbReference type="Pfam" id="PF00005">
    <property type="entry name" value="ABC_tran"/>
    <property type="match status" value="1"/>
</dbReference>
<evidence type="ECO:0000313" key="10">
    <source>
        <dbReference type="Proteomes" id="UP000242592"/>
    </source>
</evidence>
<evidence type="ECO:0000256" key="3">
    <source>
        <dbReference type="ARBA" id="ARBA00022475"/>
    </source>
</evidence>
<sequence>MTISLVNVSYVYNKNTPIEKKVLKRVNLEINLNEVIYIVGKTGSGKTTLLYLIDFLIKPTSGIIYVDGKSPYDNPDKYRKNIGFAFQFPERQFFSETVKDEITFSLKNLNIDNVDKRLEYVQRILDIDDEMLTKNPFKLSGGEQRRVAIASAIVHDPEILILDEPTVSLDYINEARIITFLKEWSNIKNKTLVIVTHDIEKFKEIPGKVYYLKKGKLIRSDSIGI</sequence>
<dbReference type="STRING" id="1123380.SAMN02745199_1036"/>
<dbReference type="SMART" id="SM00382">
    <property type="entry name" value="AAA"/>
    <property type="match status" value="1"/>
</dbReference>
<dbReference type="InterPro" id="IPR003593">
    <property type="entry name" value="AAA+_ATPase"/>
</dbReference>
<dbReference type="InterPro" id="IPR017871">
    <property type="entry name" value="ABC_transporter-like_CS"/>
</dbReference>